<comment type="similarity">
    <text evidence="1">Belongs to the TRAFAC class TrmE-Era-EngA-EngB-Septin-like GTPase superfamily. Septin GTPase family.</text>
</comment>
<evidence type="ECO:0000256" key="2">
    <source>
        <dbReference type="SAM" id="MobiDB-lite"/>
    </source>
</evidence>
<gene>
    <name evidence="4" type="ORF">HETSPECPRED_008834</name>
</gene>
<feature type="compositionally biased region" description="Polar residues" evidence="2">
    <location>
        <begin position="126"/>
        <end position="139"/>
    </location>
</feature>
<evidence type="ECO:0000313" key="4">
    <source>
        <dbReference type="EMBL" id="CAF9909108.1"/>
    </source>
</evidence>
<keyword evidence="1" id="KW-0547">Nucleotide-binding</keyword>
<dbReference type="PROSITE" id="PS51719">
    <property type="entry name" value="G_SEPTIN"/>
    <property type="match status" value="1"/>
</dbReference>
<dbReference type="AlphaFoldDB" id="A0A8H3EPA8"/>
<comment type="caution">
    <text evidence="4">The sequence shown here is derived from an EMBL/GenBank/DDBJ whole genome shotgun (WGS) entry which is preliminary data.</text>
</comment>
<feature type="compositionally biased region" description="Polar residues" evidence="2">
    <location>
        <begin position="1"/>
        <end position="21"/>
    </location>
</feature>
<name>A0A8H3EPA8_9LECA</name>
<feature type="compositionally biased region" description="Polar residues" evidence="2">
    <location>
        <begin position="433"/>
        <end position="444"/>
    </location>
</feature>
<dbReference type="OrthoDB" id="5337438at2759"/>
<dbReference type="GO" id="GO:0005525">
    <property type="term" value="F:GTP binding"/>
    <property type="evidence" value="ECO:0007669"/>
    <property type="project" value="UniProtKB-KW"/>
</dbReference>
<accession>A0A8H3EPA8</accession>
<evidence type="ECO:0000259" key="3">
    <source>
        <dbReference type="PROSITE" id="PS51719"/>
    </source>
</evidence>
<dbReference type="SUPFAM" id="SSF52540">
    <property type="entry name" value="P-loop containing nucleoside triphosphate hydrolases"/>
    <property type="match status" value="1"/>
</dbReference>
<keyword evidence="1" id="KW-0342">GTP-binding</keyword>
<feature type="compositionally biased region" description="Acidic residues" evidence="2">
    <location>
        <begin position="422"/>
        <end position="432"/>
    </location>
</feature>
<keyword evidence="5" id="KW-1185">Reference proteome</keyword>
<feature type="region of interest" description="Disordered" evidence="2">
    <location>
        <begin position="231"/>
        <end position="250"/>
    </location>
</feature>
<reference evidence="4" key="1">
    <citation type="submission" date="2021-03" db="EMBL/GenBank/DDBJ databases">
        <authorList>
            <person name="Tagirdzhanova G."/>
        </authorList>
    </citation>
    <scope>NUCLEOTIDE SEQUENCE</scope>
</reference>
<evidence type="ECO:0000313" key="5">
    <source>
        <dbReference type="Proteomes" id="UP000664521"/>
    </source>
</evidence>
<dbReference type="EMBL" id="CAJPDS010000007">
    <property type="protein sequence ID" value="CAF9909108.1"/>
    <property type="molecule type" value="Genomic_DNA"/>
</dbReference>
<dbReference type="InterPro" id="IPR027417">
    <property type="entry name" value="P-loop_NTPase"/>
</dbReference>
<feature type="compositionally biased region" description="Pro residues" evidence="2">
    <location>
        <begin position="82"/>
        <end position="96"/>
    </location>
</feature>
<organism evidence="4 5">
    <name type="scientific">Heterodermia speciosa</name>
    <dbReference type="NCBI Taxonomy" id="116794"/>
    <lineage>
        <taxon>Eukaryota</taxon>
        <taxon>Fungi</taxon>
        <taxon>Dikarya</taxon>
        <taxon>Ascomycota</taxon>
        <taxon>Pezizomycotina</taxon>
        <taxon>Lecanoromycetes</taxon>
        <taxon>OSLEUM clade</taxon>
        <taxon>Lecanoromycetidae</taxon>
        <taxon>Caliciales</taxon>
        <taxon>Physciaceae</taxon>
        <taxon>Heterodermia</taxon>
    </lineage>
</organism>
<feature type="domain" description="Septin-type G" evidence="3">
    <location>
        <begin position="200"/>
        <end position="590"/>
    </location>
</feature>
<feature type="region of interest" description="Disordered" evidence="2">
    <location>
        <begin position="421"/>
        <end position="470"/>
    </location>
</feature>
<dbReference type="Gene3D" id="3.40.50.300">
    <property type="entry name" value="P-loop containing nucleotide triphosphate hydrolases"/>
    <property type="match status" value="1"/>
</dbReference>
<dbReference type="Proteomes" id="UP000664521">
    <property type="component" value="Unassembled WGS sequence"/>
</dbReference>
<proteinExistence type="inferred from homology"/>
<feature type="compositionally biased region" description="Basic and acidic residues" evidence="2">
    <location>
        <begin position="69"/>
        <end position="80"/>
    </location>
</feature>
<sequence length="616" mass="68535">MASSTQTRRHISTQSSSTNDPSFPLRPESHGTLRRRPSFSFLRRSKSTDRTTPQRNLSGARLTKKQRSHMREQEMRKEQIPQHPPRIPDLPPPPPALQSFGGEELRSDSLANNSHRVANYSRHPRTISSVSRASFSQPSPGMYSNPPIPPIPGGYSAELNGDPVDPLARAESMTNRGRFSYASSTISTVNHPRKMRRRKDPTPFNILIVGARHAGKTSFLEFLRKSLAVPPRKQRPQFRDDAYNSAPPVPDQAFPSFTSNYLETEVEGEHIGVTLWDSKGLERNIVDLQLREMTYFLEHKFQDTLTEENKVIRSPGVRDTHIHCVFLLLDPTRLDANIATRLQVNASNGNSSHTKSLPSNSGALDEIFDLHILRTLQGKTTVIPVISKADTITSAHMAHLKRAVYDSIERNNLDTLAALGLDDGETTDDQSDTAESNGQQQQPHFAQGHDRSESNISHLDSPTDSETSFSASTFDLAHPSKTARKQSSASSAAVYGNGTTGAAAAATATTAPAAAKTKIPYIPMSIIAPDLYEPDVIGRKFPWGFADPNNEEHCDFPKLKDLVFSDWRAELRDASRVQWYEGWRSERLNRQSEKEVSRVYRNRGGAKTFGGIPTTR</sequence>
<evidence type="ECO:0000256" key="1">
    <source>
        <dbReference type="RuleBase" id="RU004560"/>
    </source>
</evidence>
<dbReference type="Pfam" id="PF00735">
    <property type="entry name" value="Septin"/>
    <property type="match status" value="3"/>
</dbReference>
<dbReference type="PANTHER" id="PTHR18884">
    <property type="entry name" value="SEPTIN"/>
    <property type="match status" value="1"/>
</dbReference>
<protein>
    <recommendedName>
        <fullName evidence="3">Septin-type G domain-containing protein</fullName>
    </recommendedName>
</protein>
<feature type="region of interest" description="Disordered" evidence="2">
    <location>
        <begin position="118"/>
        <end position="153"/>
    </location>
</feature>
<dbReference type="InterPro" id="IPR030379">
    <property type="entry name" value="G_SEPTIN_dom"/>
</dbReference>
<feature type="compositionally biased region" description="Polar residues" evidence="2">
    <location>
        <begin position="454"/>
        <end position="470"/>
    </location>
</feature>
<feature type="region of interest" description="Disordered" evidence="2">
    <location>
        <begin position="1"/>
        <end position="102"/>
    </location>
</feature>